<dbReference type="Proteomes" id="UP000186165">
    <property type="component" value="Chromosome"/>
</dbReference>
<feature type="transmembrane region" description="Helical" evidence="1">
    <location>
        <begin position="354"/>
        <end position="376"/>
    </location>
</feature>
<dbReference type="InterPro" id="IPR009010">
    <property type="entry name" value="Asp_de-COase-like_dom_sf"/>
</dbReference>
<keyword evidence="1" id="KW-1133">Transmembrane helix</keyword>
<reference evidence="3" key="1">
    <citation type="submission" date="2016-08" db="EMBL/GenBank/DDBJ databases">
        <title>Discovery of first anaerobic lithoheterotrophic haloarchae widely represented in hypersaline habitats.</title>
        <authorList>
            <person name="Sorokin D.Y."/>
            <person name="Kublanov I.V."/>
            <person name="Roman P."/>
            <person name="Sinninghe Damste J.S."/>
            <person name="Golyshin P.N."/>
            <person name="Rojo D."/>
            <person name="Ciordia S."/>
            <person name="Mena Md.C."/>
            <person name="Ferrer M."/>
            <person name="Smedile F."/>
            <person name="Messina E."/>
            <person name="La Cono V."/>
            <person name="Yakimov M.M."/>
        </authorList>
    </citation>
    <scope>NUCLEOTIDE SEQUENCE [LARGE SCALE GENOMIC DNA]</scope>
    <source>
        <strain evidence="3">HSR6</strain>
    </source>
</reference>
<name>A0A1J1AC75_9EURY</name>
<keyword evidence="1" id="KW-0812">Transmembrane</keyword>
<evidence type="ECO:0000256" key="1">
    <source>
        <dbReference type="SAM" id="Phobius"/>
    </source>
</evidence>
<dbReference type="GeneID" id="41537109"/>
<protein>
    <submittedName>
        <fullName evidence="2">Uncharacterized protein</fullName>
    </submittedName>
</protein>
<dbReference type="SUPFAM" id="SSF50692">
    <property type="entry name" value="ADC-like"/>
    <property type="match status" value="1"/>
</dbReference>
<feature type="transmembrane region" description="Helical" evidence="1">
    <location>
        <begin position="382"/>
        <end position="403"/>
    </location>
</feature>
<dbReference type="OrthoDB" id="350823at2157"/>
<organism evidence="2 3">
    <name type="scientific">Halodesulfurarchaeum formicicum</name>
    <dbReference type="NCBI Taxonomy" id="1873524"/>
    <lineage>
        <taxon>Archaea</taxon>
        <taxon>Methanobacteriati</taxon>
        <taxon>Methanobacteriota</taxon>
        <taxon>Stenosarchaea group</taxon>
        <taxon>Halobacteria</taxon>
        <taxon>Halobacteriales</taxon>
        <taxon>Halobacteriaceae</taxon>
        <taxon>Halodesulfurarchaeum</taxon>
    </lineage>
</organism>
<keyword evidence="1" id="KW-0472">Membrane</keyword>
<dbReference type="RefSeq" id="WP_148661808.1">
    <property type="nucleotide sequence ID" value="NZ_CP016804.1"/>
</dbReference>
<dbReference type="EMBL" id="CP016804">
    <property type="protein sequence ID" value="APE95477.1"/>
    <property type="molecule type" value="Genomic_DNA"/>
</dbReference>
<dbReference type="AlphaFoldDB" id="A0A1J1AC75"/>
<proteinExistence type="predicted"/>
<accession>A0A1J1AC75</accession>
<evidence type="ECO:0000313" key="3">
    <source>
        <dbReference type="Proteomes" id="UP000186165"/>
    </source>
</evidence>
<sequence>MVSARVVSKTISDFEDSSFEDGDKFRYAVIVPELLLSELDNTSEYEYVKLTPQGSKTGGTVAQIITFSSEHDAENFSTDGLYWSCIRTKLQKEIGLTVENTDAPTVEIQEVETNTIDNLRVHRDSAWESETRDITTDGLAGYISAEDMTNMEELKEGSICELVNPENGARLQLPVETYYHKNRNEGTIRLNGSARKLLQVKSKDEGDNDSVRLRIPTETTPIAGFSHKIYNRIGRWFVDYSYAYFRVLSGYDRDEGRNLVRLNEDGMKRLGIEENDRVILSWRGDDLKRRNVRCQSAWEEDGALEPSESTEDSFGEDQSLSIRIPSTERDKLNISVGDVIKIRRDMQYQAGKQVALSAFGILGVIIGTNQLINMIFDTVSLAYVGTSLLSIMLLSVVTVRLIMSPIRQKCRVP</sequence>
<keyword evidence="3" id="KW-1185">Reference proteome</keyword>
<evidence type="ECO:0000313" key="2">
    <source>
        <dbReference type="EMBL" id="APE95477.1"/>
    </source>
</evidence>
<dbReference type="Gene3D" id="2.40.40.20">
    <property type="match status" value="1"/>
</dbReference>
<gene>
    <name evidence="2" type="ORF">HSR6_1026</name>
</gene>
<dbReference type="KEGG" id="hhsr:HSR6_1026"/>